<gene>
    <name evidence="2" type="ORF">M513_01670</name>
    <name evidence="3" type="ORF">M514_01670</name>
</gene>
<proteinExistence type="predicted"/>
<feature type="signal peptide" evidence="1">
    <location>
        <begin position="1"/>
        <end position="18"/>
    </location>
</feature>
<dbReference type="AlphaFoldDB" id="A0A085N5W0"/>
<evidence type="ECO:0000313" key="2">
    <source>
        <dbReference type="EMBL" id="KFD57567.1"/>
    </source>
</evidence>
<name>A0A085N5W0_9BILA</name>
<feature type="chain" id="PRO_5007379556" evidence="1">
    <location>
        <begin position="19"/>
        <end position="114"/>
    </location>
</feature>
<accession>A0A085N5W0</accession>
<sequence>MSSLLVALLTVTILQAFAQEAQLQQSVLVWTLDGGTFIRGIYYDRMYKSIYLRDGCPAAVCEYLCLCVPLLSTGCPVYACNGFFMREPCSSDADCVIGGFCQNSICHYSEVVVV</sequence>
<protein>
    <submittedName>
        <fullName evidence="3">Uncharacterized protein</fullName>
    </submittedName>
</protein>
<keyword evidence="4" id="KW-1185">Reference proteome</keyword>
<keyword evidence="1" id="KW-0732">Signal</keyword>
<dbReference type="Proteomes" id="UP000030764">
    <property type="component" value="Unassembled WGS sequence"/>
</dbReference>
<dbReference type="Proteomes" id="UP000030758">
    <property type="component" value="Unassembled WGS sequence"/>
</dbReference>
<dbReference type="EMBL" id="KL363188">
    <property type="protein sequence ID" value="KFD57567.1"/>
    <property type="molecule type" value="Genomic_DNA"/>
</dbReference>
<dbReference type="EMBL" id="KL367549">
    <property type="protein sequence ID" value="KFD64856.1"/>
    <property type="molecule type" value="Genomic_DNA"/>
</dbReference>
<organism evidence="3">
    <name type="scientific">Trichuris suis</name>
    <name type="common">pig whipworm</name>
    <dbReference type="NCBI Taxonomy" id="68888"/>
    <lineage>
        <taxon>Eukaryota</taxon>
        <taxon>Metazoa</taxon>
        <taxon>Ecdysozoa</taxon>
        <taxon>Nematoda</taxon>
        <taxon>Enoplea</taxon>
        <taxon>Dorylaimia</taxon>
        <taxon>Trichinellida</taxon>
        <taxon>Trichuridae</taxon>
        <taxon>Trichuris</taxon>
    </lineage>
</organism>
<reference evidence="3 4" key="1">
    <citation type="journal article" date="2014" name="Nat. Genet.">
        <title>Genome and transcriptome of the porcine whipworm Trichuris suis.</title>
        <authorList>
            <person name="Jex A.R."/>
            <person name="Nejsum P."/>
            <person name="Schwarz E.M."/>
            <person name="Hu L."/>
            <person name="Young N.D."/>
            <person name="Hall R.S."/>
            <person name="Korhonen P.K."/>
            <person name="Liao S."/>
            <person name="Thamsborg S."/>
            <person name="Xia J."/>
            <person name="Xu P."/>
            <person name="Wang S."/>
            <person name="Scheerlinck J.P."/>
            <person name="Hofmann A."/>
            <person name="Sternberg P.W."/>
            <person name="Wang J."/>
            <person name="Gasser R.B."/>
        </authorList>
    </citation>
    <scope>NUCLEOTIDE SEQUENCE [LARGE SCALE GENOMIC DNA]</scope>
    <source>
        <strain evidence="3">DCEP-RM93F</strain>
        <strain evidence="2">DCEP-RM93M</strain>
    </source>
</reference>
<evidence type="ECO:0000256" key="1">
    <source>
        <dbReference type="SAM" id="SignalP"/>
    </source>
</evidence>
<evidence type="ECO:0000313" key="3">
    <source>
        <dbReference type="EMBL" id="KFD64856.1"/>
    </source>
</evidence>
<evidence type="ECO:0000313" key="4">
    <source>
        <dbReference type="Proteomes" id="UP000030764"/>
    </source>
</evidence>